<dbReference type="EMBL" id="BPLR01016658">
    <property type="protein sequence ID" value="GIY85423.1"/>
    <property type="molecule type" value="Genomic_DNA"/>
</dbReference>
<feature type="compositionally biased region" description="Basic and acidic residues" evidence="1">
    <location>
        <begin position="1"/>
        <end position="25"/>
    </location>
</feature>
<gene>
    <name evidence="2" type="ORF">CEXT_465201</name>
</gene>
<evidence type="ECO:0000313" key="3">
    <source>
        <dbReference type="Proteomes" id="UP001054945"/>
    </source>
</evidence>
<accession>A0AAV4WSV7</accession>
<proteinExistence type="predicted"/>
<evidence type="ECO:0000313" key="2">
    <source>
        <dbReference type="EMBL" id="GIY85423.1"/>
    </source>
</evidence>
<dbReference type="Proteomes" id="UP001054945">
    <property type="component" value="Unassembled WGS sequence"/>
</dbReference>
<organism evidence="2 3">
    <name type="scientific">Caerostris extrusa</name>
    <name type="common">Bark spider</name>
    <name type="synonym">Caerostris bankana</name>
    <dbReference type="NCBI Taxonomy" id="172846"/>
    <lineage>
        <taxon>Eukaryota</taxon>
        <taxon>Metazoa</taxon>
        <taxon>Ecdysozoa</taxon>
        <taxon>Arthropoda</taxon>
        <taxon>Chelicerata</taxon>
        <taxon>Arachnida</taxon>
        <taxon>Araneae</taxon>
        <taxon>Araneomorphae</taxon>
        <taxon>Entelegynae</taxon>
        <taxon>Araneoidea</taxon>
        <taxon>Araneidae</taxon>
        <taxon>Caerostris</taxon>
    </lineage>
</organism>
<dbReference type="AlphaFoldDB" id="A0AAV4WSV7"/>
<name>A0AAV4WSV7_CAEEX</name>
<reference evidence="2 3" key="1">
    <citation type="submission" date="2021-06" db="EMBL/GenBank/DDBJ databases">
        <title>Caerostris extrusa draft genome.</title>
        <authorList>
            <person name="Kono N."/>
            <person name="Arakawa K."/>
        </authorList>
    </citation>
    <scope>NUCLEOTIDE SEQUENCE [LARGE SCALE GENOMIC DNA]</scope>
</reference>
<feature type="region of interest" description="Disordered" evidence="1">
    <location>
        <begin position="1"/>
        <end position="27"/>
    </location>
</feature>
<feature type="region of interest" description="Disordered" evidence="1">
    <location>
        <begin position="40"/>
        <end position="84"/>
    </location>
</feature>
<feature type="compositionally biased region" description="Basic and acidic residues" evidence="1">
    <location>
        <begin position="70"/>
        <end position="84"/>
    </location>
</feature>
<evidence type="ECO:0000256" key="1">
    <source>
        <dbReference type="SAM" id="MobiDB-lite"/>
    </source>
</evidence>
<sequence length="84" mass="9356">MRREVEGRAEESKIIYGEPPDHGFEAQDYGAGTIVFSQEAKKQNEKAQGEIGIGGKRGESLGDSNQHQDIGVEERRHKSRQDTT</sequence>
<protein>
    <submittedName>
        <fullName evidence="2">Uncharacterized protein</fullName>
    </submittedName>
</protein>
<comment type="caution">
    <text evidence="2">The sequence shown here is derived from an EMBL/GenBank/DDBJ whole genome shotgun (WGS) entry which is preliminary data.</text>
</comment>
<keyword evidence="3" id="KW-1185">Reference proteome</keyword>